<dbReference type="EMBL" id="CAXKWB010077271">
    <property type="protein sequence ID" value="CAL4201435.1"/>
    <property type="molecule type" value="Genomic_DNA"/>
</dbReference>
<dbReference type="Gene3D" id="3.30.460.90">
    <property type="match status" value="1"/>
</dbReference>
<dbReference type="Gene3D" id="1.25.40.20">
    <property type="entry name" value="Ankyrin repeat-containing domain"/>
    <property type="match status" value="1"/>
</dbReference>
<accession>A0AAV2SHE9</accession>
<dbReference type="AlphaFoldDB" id="A0AAV2SHE9"/>
<feature type="repeat" description="ANK" evidence="1">
    <location>
        <begin position="1"/>
        <end position="29"/>
    </location>
</feature>
<organism evidence="2 3">
    <name type="scientific">Meganyctiphanes norvegica</name>
    <name type="common">Northern krill</name>
    <name type="synonym">Thysanopoda norvegica</name>
    <dbReference type="NCBI Taxonomy" id="48144"/>
    <lineage>
        <taxon>Eukaryota</taxon>
        <taxon>Metazoa</taxon>
        <taxon>Ecdysozoa</taxon>
        <taxon>Arthropoda</taxon>
        <taxon>Crustacea</taxon>
        <taxon>Multicrustacea</taxon>
        <taxon>Malacostraca</taxon>
        <taxon>Eumalacostraca</taxon>
        <taxon>Eucarida</taxon>
        <taxon>Euphausiacea</taxon>
        <taxon>Euphausiidae</taxon>
        <taxon>Meganyctiphanes</taxon>
    </lineage>
</organism>
<evidence type="ECO:0000256" key="1">
    <source>
        <dbReference type="PROSITE-ProRule" id="PRU00023"/>
    </source>
</evidence>
<protein>
    <submittedName>
        <fullName evidence="2">Uncharacterized protein</fullName>
    </submittedName>
</protein>
<dbReference type="SUPFAM" id="SSF48403">
    <property type="entry name" value="Ankyrin repeat"/>
    <property type="match status" value="1"/>
</dbReference>
<dbReference type="Gene3D" id="1.10.1410.40">
    <property type="match status" value="1"/>
</dbReference>
<keyword evidence="1" id="KW-0040">ANK repeat</keyword>
<comment type="caution">
    <text evidence="2">The sequence shown here is derived from an EMBL/GenBank/DDBJ whole genome shotgun (WGS) entry which is preliminary data.</text>
</comment>
<keyword evidence="3" id="KW-1185">Reference proteome</keyword>
<name>A0AAV2SHE9_MEGNR</name>
<reference evidence="2 3" key="1">
    <citation type="submission" date="2024-05" db="EMBL/GenBank/DDBJ databases">
        <authorList>
            <person name="Wallberg A."/>
        </authorList>
    </citation>
    <scope>NUCLEOTIDE SEQUENCE [LARGE SCALE GENOMIC DNA]</scope>
</reference>
<dbReference type="Proteomes" id="UP001497623">
    <property type="component" value="Unassembled WGS sequence"/>
</dbReference>
<gene>
    <name evidence="2" type="ORF">MNOR_LOCUS37596</name>
</gene>
<sequence length="486" mass="55739">MLHIAALHGHRNMVEYLLLCGVPSDRLANGGLTASHLAAIKGHKKCSLYLQTFSKFERKSNNNMTAKDFQDELKKLLRKVKLSLLSEEDEDTIFSDYDLTKTSKILLEKKSIGMGIYSISLLRKYALQNRVNFSLPENKKVKDAISNDISRLVKHIGCIDSRYEGRVVEAGSVSENIRLFLPDEMDFNVELNNFSGLDGGNINILSREICKEKSQLYLKGELEIYLHHKHNDEEMFSENNFIDYFYNATNSALKTFVFESPNISVIYPGIQKTRVGIALFLVWSEASQCVLLPSIDLVPTVLANWPKDNDLDSLPKELQDMVADIPISIACYGSNQWRYCLSRVESKIISNLSEDKQSVILACKLLSGFLKTDWWYPDYYKNLYRVWNYTYLKVDSPVSYVIKTLFFKELSEHIDSDLWKKNHFFDRVISVFMGMVKCNEEGKIMQAAQVKSHLLPMFESPRFGDGAIDIINFLLELKDGKFNPND</sequence>
<proteinExistence type="predicted"/>
<dbReference type="InterPro" id="IPR036770">
    <property type="entry name" value="Ankyrin_rpt-contain_sf"/>
</dbReference>
<evidence type="ECO:0000313" key="3">
    <source>
        <dbReference type="Proteomes" id="UP001497623"/>
    </source>
</evidence>
<dbReference type="PROSITE" id="PS50088">
    <property type="entry name" value="ANK_REPEAT"/>
    <property type="match status" value="1"/>
</dbReference>
<dbReference type="Pfam" id="PF12796">
    <property type="entry name" value="Ank_2"/>
    <property type="match status" value="1"/>
</dbReference>
<evidence type="ECO:0000313" key="2">
    <source>
        <dbReference type="EMBL" id="CAL4201435.1"/>
    </source>
</evidence>
<dbReference type="InterPro" id="IPR002110">
    <property type="entry name" value="Ankyrin_rpt"/>
</dbReference>